<reference evidence="5 6" key="1">
    <citation type="submission" date="2016-10" db="EMBL/GenBank/DDBJ databases">
        <authorList>
            <person name="de Groot N.N."/>
        </authorList>
    </citation>
    <scope>NUCLEOTIDE SEQUENCE [LARGE SCALE GENOMIC DNA]</scope>
    <source>
        <strain evidence="5 6">A52C2</strain>
    </source>
</reference>
<dbReference type="AlphaFoldDB" id="A0A1H9A7E1"/>
<dbReference type="GO" id="GO:0005737">
    <property type="term" value="C:cytoplasm"/>
    <property type="evidence" value="ECO:0007669"/>
    <property type="project" value="UniProtKB-SubCell"/>
</dbReference>
<feature type="active site" description="Cysteine persulfide intermediate" evidence="3">
    <location>
        <position position="130"/>
    </location>
</feature>
<dbReference type="Pfam" id="PF02634">
    <property type="entry name" value="FdhD-NarQ"/>
    <property type="match status" value="1"/>
</dbReference>
<dbReference type="PIRSF" id="PIRSF015626">
    <property type="entry name" value="FdhD"/>
    <property type="match status" value="1"/>
</dbReference>
<dbReference type="GO" id="GO:0097163">
    <property type="term" value="F:sulfur carrier activity"/>
    <property type="evidence" value="ECO:0007669"/>
    <property type="project" value="UniProtKB-UniRule"/>
</dbReference>
<comment type="similarity">
    <text evidence="3">Belongs to the FdhD family.</text>
</comment>
<evidence type="ECO:0000313" key="6">
    <source>
        <dbReference type="Proteomes" id="UP000199647"/>
    </source>
</evidence>
<comment type="subcellular location">
    <subcellularLocation>
        <location evidence="3">Cytoplasm</location>
    </subcellularLocation>
</comment>
<dbReference type="Gene3D" id="3.40.140.10">
    <property type="entry name" value="Cytidine Deaminase, domain 2"/>
    <property type="match status" value="1"/>
</dbReference>
<dbReference type="SUPFAM" id="SSF53927">
    <property type="entry name" value="Cytidine deaminase-like"/>
    <property type="match status" value="1"/>
</dbReference>
<dbReference type="InterPro" id="IPR016193">
    <property type="entry name" value="Cytidine_deaminase-like"/>
</dbReference>
<dbReference type="HAMAP" id="MF_00187">
    <property type="entry name" value="FdhD"/>
    <property type="match status" value="1"/>
</dbReference>
<dbReference type="Proteomes" id="UP000199647">
    <property type="component" value="Unassembled WGS sequence"/>
</dbReference>
<dbReference type="STRING" id="1855383.SAMN05216548_101347"/>
<protein>
    <recommendedName>
        <fullName evidence="3">Sulfur carrier protein FdhD</fullName>
    </recommendedName>
</protein>
<evidence type="ECO:0000256" key="4">
    <source>
        <dbReference type="SAM" id="MobiDB-lite"/>
    </source>
</evidence>
<keyword evidence="2 3" id="KW-0501">Molybdenum cofactor biosynthesis</keyword>
<keyword evidence="6" id="KW-1185">Reference proteome</keyword>
<dbReference type="EMBL" id="FOFG01000001">
    <property type="protein sequence ID" value="SEP72555.1"/>
    <property type="molecule type" value="Genomic_DNA"/>
</dbReference>
<evidence type="ECO:0000256" key="1">
    <source>
        <dbReference type="ARBA" id="ARBA00022490"/>
    </source>
</evidence>
<name>A0A1H9A7E1_9HYPH</name>
<evidence type="ECO:0000313" key="5">
    <source>
        <dbReference type="EMBL" id="SEP72555.1"/>
    </source>
</evidence>
<proteinExistence type="inferred from homology"/>
<comment type="caution">
    <text evidence="3">Lacks conserved residue(s) required for the propagation of feature annotation.</text>
</comment>
<gene>
    <name evidence="3" type="primary">fdhD</name>
    <name evidence="5" type="ORF">SAMN05216548_101347</name>
</gene>
<evidence type="ECO:0000256" key="3">
    <source>
        <dbReference type="HAMAP-Rule" id="MF_00187"/>
    </source>
</evidence>
<accession>A0A1H9A7E1</accession>
<sequence>MLASKPAAPAPQNPDPLEVPQVHDPVRVVRRDLWRDGVSTPGERGIPEETATALTYNAASFAVMMATPRDLEDFALGFSLTEKVVGDAGEIEALDIVESEAGVELRMWVPLQTEQRLSARRRQLAGPTGCGLCGIDSLMEAVRAPPRVESTATFTSGDIAAGLDALASGQALHRETRAVHGAAFWRPGRGLVAIREDVGRHNALDKLVGALARSGEHAGEGLLVMTSRVSVELVQKAAVLGAPVMVAVSAPTALAVRTAEAAGITLVASARGGSFEVFTHPGRLSA</sequence>
<keyword evidence="1 3" id="KW-0963">Cytoplasm</keyword>
<dbReference type="Gene3D" id="3.10.20.10">
    <property type="match status" value="1"/>
</dbReference>
<dbReference type="GO" id="GO:0006777">
    <property type="term" value="P:Mo-molybdopterin cofactor biosynthetic process"/>
    <property type="evidence" value="ECO:0007669"/>
    <property type="project" value="UniProtKB-UniRule"/>
</dbReference>
<dbReference type="PANTHER" id="PTHR30592:SF1">
    <property type="entry name" value="SULFUR CARRIER PROTEIN FDHD"/>
    <property type="match status" value="1"/>
</dbReference>
<comment type="function">
    <text evidence="3">Required for formate dehydrogenase (FDH) activity. Acts as a sulfur carrier protein that transfers sulfur from IscS to the molybdenum cofactor prior to its insertion into FDH.</text>
</comment>
<organism evidence="5 6">
    <name type="scientific">Faunimonas pinastri</name>
    <dbReference type="NCBI Taxonomy" id="1855383"/>
    <lineage>
        <taxon>Bacteria</taxon>
        <taxon>Pseudomonadati</taxon>
        <taxon>Pseudomonadota</taxon>
        <taxon>Alphaproteobacteria</taxon>
        <taxon>Hyphomicrobiales</taxon>
        <taxon>Afifellaceae</taxon>
        <taxon>Faunimonas</taxon>
    </lineage>
</organism>
<evidence type="ECO:0000256" key="2">
    <source>
        <dbReference type="ARBA" id="ARBA00023150"/>
    </source>
</evidence>
<dbReference type="NCBIfam" id="TIGR00129">
    <property type="entry name" value="fdhD_narQ"/>
    <property type="match status" value="1"/>
</dbReference>
<dbReference type="GO" id="GO:0016783">
    <property type="term" value="F:sulfurtransferase activity"/>
    <property type="evidence" value="ECO:0007669"/>
    <property type="project" value="InterPro"/>
</dbReference>
<dbReference type="PANTHER" id="PTHR30592">
    <property type="entry name" value="FORMATE DEHYDROGENASE"/>
    <property type="match status" value="1"/>
</dbReference>
<dbReference type="InterPro" id="IPR003786">
    <property type="entry name" value="FdhD"/>
</dbReference>
<feature type="region of interest" description="Disordered" evidence="4">
    <location>
        <begin position="1"/>
        <end position="22"/>
    </location>
</feature>